<evidence type="ECO:0000313" key="2">
    <source>
        <dbReference type="Proteomes" id="UP000245910"/>
    </source>
</evidence>
<keyword evidence="2" id="KW-1185">Reference proteome</keyword>
<evidence type="ECO:0000313" key="1">
    <source>
        <dbReference type="EMBL" id="CEI63802.1"/>
    </source>
</evidence>
<dbReference type="Proteomes" id="UP000245910">
    <property type="component" value="Chromosome I"/>
</dbReference>
<organism evidence="1 2">
    <name type="scientific">Fusarium venenatum</name>
    <dbReference type="NCBI Taxonomy" id="56646"/>
    <lineage>
        <taxon>Eukaryota</taxon>
        <taxon>Fungi</taxon>
        <taxon>Dikarya</taxon>
        <taxon>Ascomycota</taxon>
        <taxon>Pezizomycotina</taxon>
        <taxon>Sordariomycetes</taxon>
        <taxon>Hypocreomycetidae</taxon>
        <taxon>Hypocreales</taxon>
        <taxon>Nectriaceae</taxon>
        <taxon>Fusarium</taxon>
    </lineage>
</organism>
<dbReference type="AlphaFoldDB" id="A0A2L2T022"/>
<proteinExistence type="predicted"/>
<name>A0A2L2T022_9HYPO</name>
<dbReference type="EMBL" id="LN649229">
    <property type="protein sequence ID" value="CEI63802.1"/>
    <property type="molecule type" value="Genomic_DNA"/>
</dbReference>
<reference evidence="2" key="1">
    <citation type="submission" date="2014-10" db="EMBL/GenBank/DDBJ databases">
        <authorList>
            <person name="King R."/>
        </authorList>
    </citation>
    <scope>NUCLEOTIDE SEQUENCE [LARGE SCALE GENOMIC DNA]</scope>
    <source>
        <strain evidence="2">A3/5</strain>
    </source>
</reference>
<accession>A0A2L2T022</accession>
<sequence length="77" mass="8717">MPHAITPDPPDCMVVETVDVHSDHAQWKCKNCGNKDELETEKFGFCLIEKDENAWVVTSQGQIFRQVCGRDSQGRPI</sequence>
<protein>
    <submittedName>
        <fullName evidence="1">Uncharacterized protein</fullName>
    </submittedName>
</protein>